<dbReference type="EMBL" id="JAVFWL010000005">
    <property type="protein sequence ID" value="KAK6753854.1"/>
    <property type="molecule type" value="Genomic_DNA"/>
</dbReference>
<keyword evidence="12" id="KW-1185">Reference proteome</keyword>
<evidence type="ECO:0000256" key="10">
    <source>
        <dbReference type="SAM" id="Phobius"/>
    </source>
</evidence>
<dbReference type="PANTHER" id="PTHR43829">
    <property type="entry name" value="AQUAPORIN OR AQUAGLYCEROPORIN RELATED"/>
    <property type="match status" value="1"/>
</dbReference>
<feature type="transmembrane region" description="Helical" evidence="10">
    <location>
        <begin position="367"/>
        <end position="389"/>
    </location>
</feature>
<evidence type="ECO:0000256" key="5">
    <source>
        <dbReference type="ARBA" id="ARBA00022989"/>
    </source>
</evidence>
<dbReference type="SUPFAM" id="SSF81338">
    <property type="entry name" value="Aquaporin-like"/>
    <property type="match status" value="1"/>
</dbReference>
<evidence type="ECO:0000256" key="9">
    <source>
        <dbReference type="SAM" id="MobiDB-lite"/>
    </source>
</evidence>
<feature type="transmembrane region" description="Helical" evidence="10">
    <location>
        <begin position="337"/>
        <end position="355"/>
    </location>
</feature>
<name>A0ABR1DTV8_NECAM</name>
<evidence type="ECO:0000256" key="4">
    <source>
        <dbReference type="ARBA" id="ARBA00022692"/>
    </source>
</evidence>
<dbReference type="Pfam" id="PF00230">
    <property type="entry name" value="MIP"/>
    <property type="match status" value="1"/>
</dbReference>
<feature type="transmembrane region" description="Helical" evidence="10">
    <location>
        <begin position="418"/>
        <end position="437"/>
    </location>
</feature>
<keyword evidence="6 10" id="KW-0472">Membrane</keyword>
<evidence type="ECO:0000256" key="8">
    <source>
        <dbReference type="RuleBase" id="RU000477"/>
    </source>
</evidence>
<evidence type="ECO:0000256" key="2">
    <source>
        <dbReference type="ARBA" id="ARBA00006175"/>
    </source>
</evidence>
<gene>
    <name evidence="11" type="primary">Necator_chrV.g17857</name>
    <name evidence="11" type="ORF">RB195_013067</name>
</gene>
<keyword evidence="3 8" id="KW-0813">Transport</keyword>
<evidence type="ECO:0000313" key="12">
    <source>
        <dbReference type="Proteomes" id="UP001303046"/>
    </source>
</evidence>
<dbReference type="InterPro" id="IPR023271">
    <property type="entry name" value="Aquaporin-like"/>
</dbReference>
<dbReference type="PROSITE" id="PS00221">
    <property type="entry name" value="MIP"/>
    <property type="match status" value="1"/>
</dbReference>
<evidence type="ECO:0000256" key="6">
    <source>
        <dbReference type="ARBA" id="ARBA00023136"/>
    </source>
</evidence>
<sequence>MLINNPVRRSVSLLLSEFKQPIPPCSSLDETSSVPYTMLPTTSPPQSPKHPIGKSQSDTFIEHHLDNVIELAEPEESLSAPPSQPQHQFLSADYPPVPLPEQISMDNQNEALEVLTSHHTSLTASKTPPFDKISSTDPVESDENAVDQNVPEQNENNENQPECEPDNLEKTSKEKESKENMNLVDRLRQKLNIGNELYRAALAEFFCTGFLLFGGCSVTAQFVLSQRRTNEWVCVALGWGIVLLLAVQMGFRISGSHLNPAVSFFLFTQGKINAIRFIVFVIAQNIGAFLGALMTFVAYYDAINTFDNGTRYVSGPRSTAHIFATYPQPHLSTLGGVIDQVLGTAVLCLGVAAITDRRNRIPPFLQPSFIGVLLAGIGMMLAMNAGYAINPARDFGPRLFTLCAGYGWRVFSYRSYKWFWIPIVCPMIGALIGAWIYEFFLGFHIPDDPETSYIHKIIDDRNPEGQLREIHLVEKKPNVQ</sequence>
<dbReference type="PRINTS" id="PR00783">
    <property type="entry name" value="MINTRINSICP"/>
</dbReference>
<protein>
    <recommendedName>
        <fullName evidence="13">Aquaporin-9</fullName>
    </recommendedName>
</protein>
<dbReference type="InterPro" id="IPR000425">
    <property type="entry name" value="MIP"/>
</dbReference>
<keyword evidence="4 8" id="KW-0812">Transmembrane</keyword>
<feature type="transmembrane region" description="Helical" evidence="10">
    <location>
        <begin position="274"/>
        <end position="300"/>
    </location>
</feature>
<organism evidence="11 12">
    <name type="scientific">Necator americanus</name>
    <name type="common">Human hookworm</name>
    <dbReference type="NCBI Taxonomy" id="51031"/>
    <lineage>
        <taxon>Eukaryota</taxon>
        <taxon>Metazoa</taxon>
        <taxon>Ecdysozoa</taxon>
        <taxon>Nematoda</taxon>
        <taxon>Chromadorea</taxon>
        <taxon>Rhabditida</taxon>
        <taxon>Rhabditina</taxon>
        <taxon>Rhabditomorpha</taxon>
        <taxon>Strongyloidea</taxon>
        <taxon>Ancylostomatidae</taxon>
        <taxon>Bunostominae</taxon>
        <taxon>Necator</taxon>
    </lineage>
</organism>
<feature type="region of interest" description="Disordered" evidence="9">
    <location>
        <begin position="22"/>
        <end position="56"/>
    </location>
</feature>
<keyword evidence="5 10" id="KW-1133">Transmembrane helix</keyword>
<evidence type="ECO:0000256" key="7">
    <source>
        <dbReference type="ARBA" id="ARBA00045280"/>
    </source>
</evidence>
<dbReference type="CDD" id="cd00333">
    <property type="entry name" value="MIP"/>
    <property type="match status" value="1"/>
</dbReference>
<evidence type="ECO:0000256" key="3">
    <source>
        <dbReference type="ARBA" id="ARBA00022448"/>
    </source>
</evidence>
<comment type="subcellular location">
    <subcellularLocation>
        <location evidence="1">Membrane</location>
        <topology evidence="1">Multi-pass membrane protein</topology>
    </subcellularLocation>
</comment>
<dbReference type="InterPro" id="IPR050363">
    <property type="entry name" value="MIP/Aquaporin"/>
</dbReference>
<evidence type="ECO:0000313" key="11">
    <source>
        <dbReference type="EMBL" id="KAK6753854.1"/>
    </source>
</evidence>
<evidence type="ECO:0000256" key="1">
    <source>
        <dbReference type="ARBA" id="ARBA00004141"/>
    </source>
</evidence>
<dbReference type="Gene3D" id="1.20.1080.10">
    <property type="entry name" value="Glycerol uptake facilitator protein"/>
    <property type="match status" value="1"/>
</dbReference>
<feature type="compositionally biased region" description="Polar residues" evidence="9">
    <location>
        <begin position="28"/>
        <end position="41"/>
    </location>
</feature>
<evidence type="ECO:0008006" key="13">
    <source>
        <dbReference type="Google" id="ProtNLM"/>
    </source>
</evidence>
<feature type="compositionally biased region" description="Basic and acidic residues" evidence="9">
    <location>
        <begin position="167"/>
        <end position="179"/>
    </location>
</feature>
<feature type="transmembrane region" description="Helical" evidence="10">
    <location>
        <begin position="236"/>
        <end position="253"/>
    </location>
</feature>
<comment type="similarity">
    <text evidence="2 8">Belongs to the MIP/aquaporin (TC 1.A.8) family.</text>
</comment>
<comment type="function">
    <text evidence="7">Aquaglyceroporin that may modulate the water content and osmolytes during anhydrobiosis.</text>
</comment>
<reference evidence="11 12" key="1">
    <citation type="submission" date="2023-08" db="EMBL/GenBank/DDBJ databases">
        <title>A Necator americanus chromosomal reference genome.</title>
        <authorList>
            <person name="Ilik V."/>
            <person name="Petrzelkova K.J."/>
            <person name="Pardy F."/>
            <person name="Fuh T."/>
            <person name="Niatou-Singa F.S."/>
            <person name="Gouil Q."/>
            <person name="Baker L."/>
            <person name="Ritchie M.E."/>
            <person name="Jex A.R."/>
            <person name="Gazzola D."/>
            <person name="Li H."/>
            <person name="Toshio Fujiwara R."/>
            <person name="Zhan B."/>
            <person name="Aroian R.V."/>
            <person name="Pafco B."/>
            <person name="Schwarz E.M."/>
        </authorList>
    </citation>
    <scope>NUCLEOTIDE SEQUENCE [LARGE SCALE GENOMIC DNA]</scope>
    <source>
        <strain evidence="11 12">Aroian</strain>
        <tissue evidence="11">Whole animal</tissue>
    </source>
</reference>
<accession>A0ABR1DTV8</accession>
<feature type="compositionally biased region" description="Low complexity" evidence="9">
    <location>
        <begin position="148"/>
        <end position="160"/>
    </location>
</feature>
<proteinExistence type="inferred from homology"/>
<dbReference type="NCBIfam" id="TIGR00861">
    <property type="entry name" value="MIP"/>
    <property type="match status" value="1"/>
</dbReference>
<feature type="region of interest" description="Disordered" evidence="9">
    <location>
        <begin position="74"/>
        <end position="102"/>
    </location>
</feature>
<dbReference type="InterPro" id="IPR022357">
    <property type="entry name" value="MIP_CS"/>
</dbReference>
<dbReference type="Proteomes" id="UP001303046">
    <property type="component" value="Unassembled WGS sequence"/>
</dbReference>
<comment type="caution">
    <text evidence="11">The sequence shown here is derived from an EMBL/GenBank/DDBJ whole genome shotgun (WGS) entry which is preliminary data.</text>
</comment>
<feature type="transmembrane region" description="Helical" evidence="10">
    <location>
        <begin position="197"/>
        <end position="224"/>
    </location>
</feature>
<feature type="region of interest" description="Disordered" evidence="9">
    <location>
        <begin position="120"/>
        <end position="180"/>
    </location>
</feature>
<dbReference type="PANTHER" id="PTHR43829:SF27">
    <property type="entry name" value="AQUAPORIN-3"/>
    <property type="match status" value="1"/>
</dbReference>